<accession>A0A2J6S1I0</accession>
<dbReference type="EMBL" id="KZ613941">
    <property type="protein sequence ID" value="PMD44587.1"/>
    <property type="molecule type" value="Genomic_DNA"/>
</dbReference>
<sequence length="96" mass="10714">MPWKLRIMLGSLRLDSVRGCGTATEVTCGLFHVTILSSRSHEFGLPGIHPRRLEGSAKFPALRRPMPRVSTNSLVVTFMSLAVTKHSVLCILQRRE</sequence>
<organism evidence="1 2">
    <name type="scientific">Hyaloscypha variabilis (strain UAMH 11265 / GT02V1 / F)</name>
    <name type="common">Meliniomyces variabilis</name>
    <dbReference type="NCBI Taxonomy" id="1149755"/>
    <lineage>
        <taxon>Eukaryota</taxon>
        <taxon>Fungi</taxon>
        <taxon>Dikarya</taxon>
        <taxon>Ascomycota</taxon>
        <taxon>Pezizomycotina</taxon>
        <taxon>Leotiomycetes</taxon>
        <taxon>Helotiales</taxon>
        <taxon>Hyaloscyphaceae</taxon>
        <taxon>Hyaloscypha</taxon>
        <taxon>Hyaloscypha variabilis</taxon>
    </lineage>
</organism>
<evidence type="ECO:0000313" key="2">
    <source>
        <dbReference type="Proteomes" id="UP000235786"/>
    </source>
</evidence>
<dbReference type="AlphaFoldDB" id="A0A2J6S1I0"/>
<protein>
    <submittedName>
        <fullName evidence="1">Uncharacterized protein</fullName>
    </submittedName>
</protein>
<keyword evidence="2" id="KW-1185">Reference proteome</keyword>
<gene>
    <name evidence="1" type="ORF">L207DRAFT_284016</name>
</gene>
<evidence type="ECO:0000313" key="1">
    <source>
        <dbReference type="EMBL" id="PMD44587.1"/>
    </source>
</evidence>
<name>A0A2J6S1I0_HYAVF</name>
<dbReference type="Proteomes" id="UP000235786">
    <property type="component" value="Unassembled WGS sequence"/>
</dbReference>
<reference evidence="1 2" key="1">
    <citation type="submission" date="2016-04" db="EMBL/GenBank/DDBJ databases">
        <title>A degradative enzymes factory behind the ericoid mycorrhizal symbiosis.</title>
        <authorList>
            <consortium name="DOE Joint Genome Institute"/>
            <person name="Martino E."/>
            <person name="Morin E."/>
            <person name="Grelet G."/>
            <person name="Kuo A."/>
            <person name="Kohler A."/>
            <person name="Daghino S."/>
            <person name="Barry K."/>
            <person name="Choi C."/>
            <person name="Cichocki N."/>
            <person name="Clum A."/>
            <person name="Copeland A."/>
            <person name="Hainaut M."/>
            <person name="Haridas S."/>
            <person name="Labutti K."/>
            <person name="Lindquist E."/>
            <person name="Lipzen A."/>
            <person name="Khouja H.-R."/>
            <person name="Murat C."/>
            <person name="Ohm R."/>
            <person name="Olson A."/>
            <person name="Spatafora J."/>
            <person name="Veneault-Fourrey C."/>
            <person name="Henrissat B."/>
            <person name="Grigoriev I."/>
            <person name="Martin F."/>
            <person name="Perotto S."/>
        </authorList>
    </citation>
    <scope>NUCLEOTIDE SEQUENCE [LARGE SCALE GENOMIC DNA]</scope>
    <source>
        <strain evidence="1 2">F</strain>
    </source>
</reference>
<proteinExistence type="predicted"/>